<feature type="region of interest" description="Disordered" evidence="2">
    <location>
        <begin position="1297"/>
        <end position="1335"/>
    </location>
</feature>
<feature type="coiled-coil region" evidence="1">
    <location>
        <begin position="271"/>
        <end position="301"/>
    </location>
</feature>
<feature type="compositionally biased region" description="Polar residues" evidence="2">
    <location>
        <begin position="68"/>
        <end position="77"/>
    </location>
</feature>
<dbReference type="EMBL" id="JAHLFE010000109">
    <property type="protein sequence ID" value="MBU3844332.1"/>
    <property type="molecule type" value="Genomic_DNA"/>
</dbReference>
<keyword evidence="1" id="KW-0175">Coiled coil</keyword>
<feature type="region of interest" description="Disordered" evidence="2">
    <location>
        <begin position="988"/>
        <end position="1017"/>
    </location>
</feature>
<reference evidence="3" key="2">
    <citation type="submission" date="2021-04" db="EMBL/GenBank/DDBJ databases">
        <authorList>
            <person name="Gilroy R."/>
        </authorList>
    </citation>
    <scope>NUCLEOTIDE SEQUENCE</scope>
    <source>
        <strain evidence="3">378</strain>
    </source>
</reference>
<accession>A0A948WZ99</accession>
<feature type="region of interest" description="Disordered" evidence="2">
    <location>
        <begin position="409"/>
        <end position="486"/>
    </location>
</feature>
<feature type="region of interest" description="Disordered" evidence="2">
    <location>
        <begin position="1178"/>
        <end position="1285"/>
    </location>
</feature>
<feature type="compositionally biased region" description="Low complexity" evidence="2">
    <location>
        <begin position="78"/>
        <end position="97"/>
    </location>
</feature>
<feature type="compositionally biased region" description="Low complexity" evidence="2">
    <location>
        <begin position="461"/>
        <end position="474"/>
    </location>
</feature>
<feature type="compositionally biased region" description="Basic and acidic residues" evidence="2">
    <location>
        <begin position="423"/>
        <end position="436"/>
    </location>
</feature>
<protein>
    <submittedName>
        <fullName evidence="3">Uncharacterized protein</fullName>
    </submittedName>
</protein>
<feature type="region of interest" description="Disordered" evidence="2">
    <location>
        <begin position="67"/>
        <end position="118"/>
    </location>
</feature>
<feature type="compositionally biased region" description="Basic and acidic residues" evidence="2">
    <location>
        <begin position="915"/>
        <end position="926"/>
    </location>
</feature>
<gene>
    <name evidence="3" type="ORF">H9847_05615</name>
</gene>
<feature type="region of interest" description="Disordered" evidence="2">
    <location>
        <begin position="147"/>
        <end position="170"/>
    </location>
</feature>
<feature type="compositionally biased region" description="Low complexity" evidence="2">
    <location>
        <begin position="1178"/>
        <end position="1197"/>
    </location>
</feature>
<feature type="compositionally biased region" description="Low complexity" evidence="2">
    <location>
        <begin position="148"/>
        <end position="161"/>
    </location>
</feature>
<evidence type="ECO:0000256" key="2">
    <source>
        <dbReference type="SAM" id="MobiDB-lite"/>
    </source>
</evidence>
<proteinExistence type="predicted"/>
<comment type="caution">
    <text evidence="3">The sequence shown here is derived from an EMBL/GenBank/DDBJ whole genome shotgun (WGS) entry which is preliminary data.</text>
</comment>
<feature type="region of interest" description="Disordered" evidence="2">
    <location>
        <begin position="637"/>
        <end position="660"/>
    </location>
</feature>
<evidence type="ECO:0000313" key="3">
    <source>
        <dbReference type="EMBL" id="MBU3844332.1"/>
    </source>
</evidence>
<evidence type="ECO:0000256" key="1">
    <source>
        <dbReference type="SAM" id="Coils"/>
    </source>
</evidence>
<feature type="region of interest" description="Disordered" evidence="2">
    <location>
        <begin position="902"/>
        <end position="926"/>
    </location>
</feature>
<name>A0A948WZ99_9GAMM</name>
<feature type="compositionally biased region" description="Polar residues" evidence="2">
    <location>
        <begin position="443"/>
        <end position="456"/>
    </location>
</feature>
<organism evidence="3 4">
    <name type="scientific">Candidatus Anaerobiospirillum pullicola</name>
    <dbReference type="NCBI Taxonomy" id="2838451"/>
    <lineage>
        <taxon>Bacteria</taxon>
        <taxon>Pseudomonadati</taxon>
        <taxon>Pseudomonadota</taxon>
        <taxon>Gammaproteobacteria</taxon>
        <taxon>Aeromonadales</taxon>
        <taxon>Succinivibrionaceae</taxon>
        <taxon>Anaerobiospirillum</taxon>
    </lineage>
</organism>
<dbReference type="Proteomes" id="UP000733611">
    <property type="component" value="Unassembled WGS sequence"/>
</dbReference>
<evidence type="ECO:0000313" key="4">
    <source>
        <dbReference type="Proteomes" id="UP000733611"/>
    </source>
</evidence>
<sequence>MSLCSPVIAATPAIPDSLHTTGVAAVLVIAAWHEAVAAALAEPVLLHSSPQDSARTYSVLAHADAPVSTPNTANTQQSPAEATTVAAAKSASTAVPTTPAPPATTPAASQNQELSPKQQAALLARQRAQQLLPGVKSGTISSFLAPRSGSASPVYSSGSQGTSISAAGSLPQPQSYPAMPAAPYAGMPAAASPAPMPMPPQQGAGGMHPPIITTKPRGTLDPYLLQQLMAMVQQQPHMALPFAYEVAAVCGLSGKQQQELLHMTQQLLTTMKWQQKNMQALQQAKQRLAAQEQQIRRMQWQQRQLASRAGQHEAFAYPDVQAAFYQDPNGPLVEGYQIETPQQRAALVALRERDRVYAQQQAAAQGGAHAYALAYQGTNQDGGVSTVYGVDQTHPQTQPPALFVAQAGSLAPHEEQDEDADQDKDTDSSADSKTKAQDASALGATSDSGAASANTADSKDVASVQSAAPDAAAKAQDKDSATAALDDDAYSGRKNVDNQVESLYEKKRLIEKQLRAGKSGVGKPVQMRSVLLERIAKQEELRRLDYQQHFWDYYNERLIKLADYKAFLLLTRQKLHQEAVKKYQQQNADPVAQQATKMDSDEALEKLTAIKHVSPELRAQQRQAAAAAAAAAAVSAATPASVSSDTTSTTSTNGSTDSSADATAAILTQQTTTGFAPDDPRHLGAKMMSSISLTKQDASVDSEVVFGKDGAASTPPVAVSPVGSPDLTVVPHTVVSPAALTTTSSVQPTVLTTTGQEGTVATTTVSPLPPLASASSVATALPTAQDAGGALGPSANAQKSIASMVSALREDDDDMFGAAPAPAAGTGAGTSTSIGASADIGVRGSASGLEQAQGSSVLAHSMPSVAVGSLAPQAQDSHFTAPQSVVQKVDGSIDTTAEHERLKHSQDSLTQLQEAQKHAHSDEERAALQAQAQLAALSALDNLDESFKQVEKLRLENGSAMWYDQRKLMPTLIVHDLEMHEKPVKLHEPPVEKAPPRNVPARSSANAPRIFKGTLPPTHDVARQRNIASLEQDVAIFRQWHEQTLARNTAVWQEVASYQQQGYDMAPLAASFRALIAFDRSKVEVPPTLQTQVEVVPLWADLAHGIQTGNSYSQPWPPQQATQFATVGAAVVPAGSNAAAFTVSGEGAISAQVQVAASTSAPAPVPVSVPAAAAPMAPAAPQQGMPAQGSQSQQGGMYAQTSQVPQHPQGMVAPAPASSPMQHTPQPAPDMGDDRDAAMPPAQMPSQGDDFADDEEYYGGGSGAPADAGVNFDSADYDEDDGEAFSGNVELDMSTAFGGEKEEPSGEGAAALQGPADSSTDDVNTELVPLPQPKKDSGWELLGPVAVDTKVKMKVMDFLPEVAKRDSWYQLILQAYPERDHNQIMLTNVERQIDPNDASHWRLIIKESEDFGSLTDMANALSHDKSNKYHTWDDVRQRFESVLGQPLRFDLVRIQELPEHAPLREAQRLAQLAAQQARQSLSQVQGLTQLLSQLHENIEQVGIELYRDADPEETEQH</sequence>
<reference evidence="3" key="1">
    <citation type="journal article" date="2021" name="PeerJ">
        <title>Extensive microbial diversity within the chicken gut microbiome revealed by metagenomics and culture.</title>
        <authorList>
            <person name="Gilroy R."/>
            <person name="Ravi A."/>
            <person name="Getino M."/>
            <person name="Pursley I."/>
            <person name="Horton D.L."/>
            <person name="Alikhan N.F."/>
            <person name="Baker D."/>
            <person name="Gharbi K."/>
            <person name="Hall N."/>
            <person name="Watson M."/>
            <person name="Adriaenssens E.M."/>
            <person name="Foster-Nyarko E."/>
            <person name="Jarju S."/>
            <person name="Secka A."/>
            <person name="Antonio M."/>
            <person name="Oren A."/>
            <person name="Chaudhuri R.R."/>
            <person name="La Ragione R."/>
            <person name="Hildebrand F."/>
            <person name="Pallen M.J."/>
        </authorList>
    </citation>
    <scope>NUCLEOTIDE SEQUENCE</scope>
    <source>
        <strain evidence="3">378</strain>
    </source>
</reference>